<evidence type="ECO:0000256" key="4">
    <source>
        <dbReference type="ARBA" id="ARBA00022452"/>
    </source>
</evidence>
<dbReference type="GO" id="GO:0009279">
    <property type="term" value="C:cell outer membrane"/>
    <property type="evidence" value="ECO:0007669"/>
    <property type="project" value="UniProtKB-SubCell"/>
</dbReference>
<evidence type="ECO:0000256" key="1">
    <source>
        <dbReference type="ARBA" id="ARBA00004442"/>
    </source>
</evidence>
<evidence type="ECO:0000256" key="2">
    <source>
        <dbReference type="ARBA" id="ARBA00007613"/>
    </source>
</evidence>
<sequence length="442" mass="50022">MNRRIAIILTALAVPTAGFAQAEWSMRQCISYAVEHSTEVGRQKIEQRQALTDYRTSLLDFLPSVSAQVGGQYNWGRNIDPETNTYNNVTTFNNNYSLSASLPIFDGGQTWNAFRKARLAKNTSATAVQKARDDKAIDVMQKFIDAAYAIESIKLMRRKLDDSQALLRKTRRLYELGEKSRPDVVQMESQVAEDDYNLLHQQNLARTALLSLKSAMNYPTEDTLSIDCSIAALTPTLPFGLTVSEQAVNSKPGIVMAEADAEKARLDWKIQRAALLPSLYLGGGVSTSYYKNMSSDLAIEPFRSQMRNNLGEYVTLTLSIPIFSPSTWRSVKQAKTSYRLAQLDVIDAKRQLHDDATQAIIDYEGYAKELRQMMNKTAADSLAYRLSYRKYEEGMLSTFDLHESAQTYLESQITLLQMRMLVAIRQKLVNYYINNEPLWTLN</sequence>
<keyword evidence="8" id="KW-0732">Signal</keyword>
<keyword evidence="7" id="KW-0998">Cell outer membrane</keyword>
<proteinExistence type="inferred from homology"/>
<keyword evidence="10" id="KW-1185">Reference proteome</keyword>
<evidence type="ECO:0000256" key="8">
    <source>
        <dbReference type="SAM" id="SignalP"/>
    </source>
</evidence>
<evidence type="ECO:0000313" key="9">
    <source>
        <dbReference type="EMBL" id="MBM6674219.1"/>
    </source>
</evidence>
<dbReference type="GO" id="GO:0015562">
    <property type="term" value="F:efflux transmembrane transporter activity"/>
    <property type="evidence" value="ECO:0007669"/>
    <property type="project" value="InterPro"/>
</dbReference>
<dbReference type="AlphaFoldDB" id="A0A938WU75"/>
<evidence type="ECO:0000313" key="10">
    <source>
        <dbReference type="Proteomes" id="UP000706891"/>
    </source>
</evidence>
<dbReference type="Gene3D" id="1.20.1600.10">
    <property type="entry name" value="Outer membrane efflux proteins (OEP)"/>
    <property type="match status" value="1"/>
</dbReference>
<dbReference type="Proteomes" id="UP000706891">
    <property type="component" value="Unassembled WGS sequence"/>
</dbReference>
<evidence type="ECO:0000256" key="3">
    <source>
        <dbReference type="ARBA" id="ARBA00022448"/>
    </source>
</evidence>
<reference evidence="9" key="2">
    <citation type="journal article" date="2021" name="Sci. Rep.">
        <title>The distribution of antibiotic resistance genes in chicken gut microbiota commensals.</title>
        <authorList>
            <person name="Juricova H."/>
            <person name="Matiasovicova J."/>
            <person name="Kubasova T."/>
            <person name="Cejkova D."/>
            <person name="Rychlik I."/>
        </authorList>
    </citation>
    <scope>NUCLEOTIDE SEQUENCE</scope>
    <source>
        <strain evidence="9">An824</strain>
    </source>
</reference>
<dbReference type="PANTHER" id="PTHR30026">
    <property type="entry name" value="OUTER MEMBRANE PROTEIN TOLC"/>
    <property type="match status" value="1"/>
</dbReference>
<comment type="similarity">
    <text evidence="2">Belongs to the outer membrane factor (OMF) (TC 1.B.17) family.</text>
</comment>
<evidence type="ECO:0000256" key="6">
    <source>
        <dbReference type="ARBA" id="ARBA00023136"/>
    </source>
</evidence>
<dbReference type="EMBL" id="JACJJG010000060">
    <property type="protein sequence ID" value="MBM6674219.1"/>
    <property type="molecule type" value="Genomic_DNA"/>
</dbReference>
<dbReference type="GO" id="GO:0015288">
    <property type="term" value="F:porin activity"/>
    <property type="evidence" value="ECO:0007669"/>
    <property type="project" value="TreeGrafter"/>
</dbReference>
<comment type="caution">
    <text evidence="9">The sequence shown here is derived from an EMBL/GenBank/DDBJ whole genome shotgun (WGS) entry which is preliminary data.</text>
</comment>
<keyword evidence="5" id="KW-0812">Transmembrane</keyword>
<dbReference type="InterPro" id="IPR051906">
    <property type="entry name" value="TolC-like"/>
</dbReference>
<feature type="signal peptide" evidence="8">
    <location>
        <begin position="1"/>
        <end position="22"/>
    </location>
</feature>
<feature type="chain" id="PRO_5037229530" evidence="8">
    <location>
        <begin position="23"/>
        <end position="442"/>
    </location>
</feature>
<comment type="subcellular location">
    <subcellularLocation>
        <location evidence="1">Cell outer membrane</location>
    </subcellularLocation>
</comment>
<dbReference type="PANTHER" id="PTHR30026:SF20">
    <property type="entry name" value="OUTER MEMBRANE PROTEIN TOLC"/>
    <property type="match status" value="1"/>
</dbReference>
<gene>
    <name evidence="9" type="ORF">H6A34_10075</name>
</gene>
<evidence type="ECO:0000256" key="7">
    <source>
        <dbReference type="ARBA" id="ARBA00023237"/>
    </source>
</evidence>
<keyword evidence="3" id="KW-0813">Transport</keyword>
<organism evidence="9 10">
    <name type="scientific">Marseilla massiliensis</name>
    <dbReference type="NCBI Taxonomy" id="1841864"/>
    <lineage>
        <taxon>Bacteria</taxon>
        <taxon>Pseudomonadati</taxon>
        <taxon>Bacteroidota</taxon>
        <taxon>Bacteroidia</taxon>
        <taxon>Bacteroidales</taxon>
        <taxon>Prevotellaceae</taxon>
        <taxon>Marseilla</taxon>
    </lineage>
</organism>
<dbReference type="RefSeq" id="WP_205105391.1">
    <property type="nucleotide sequence ID" value="NZ_JACJJG010000060.1"/>
</dbReference>
<evidence type="ECO:0000256" key="5">
    <source>
        <dbReference type="ARBA" id="ARBA00022692"/>
    </source>
</evidence>
<dbReference type="SUPFAM" id="SSF56954">
    <property type="entry name" value="Outer membrane efflux proteins (OEP)"/>
    <property type="match status" value="1"/>
</dbReference>
<protein>
    <submittedName>
        <fullName evidence="9">TolC family protein</fullName>
    </submittedName>
</protein>
<reference evidence="9" key="1">
    <citation type="submission" date="2020-08" db="EMBL/GenBank/DDBJ databases">
        <authorList>
            <person name="Cejkova D."/>
            <person name="Kubasova T."/>
            <person name="Jahodarova E."/>
            <person name="Rychlik I."/>
        </authorList>
    </citation>
    <scope>NUCLEOTIDE SEQUENCE</scope>
    <source>
        <strain evidence="9">An824</strain>
    </source>
</reference>
<name>A0A938WU75_9BACT</name>
<keyword evidence="6" id="KW-0472">Membrane</keyword>
<accession>A0A938WU75</accession>
<dbReference type="Pfam" id="PF02321">
    <property type="entry name" value="OEP"/>
    <property type="match status" value="2"/>
</dbReference>
<dbReference type="GO" id="GO:1990281">
    <property type="term" value="C:efflux pump complex"/>
    <property type="evidence" value="ECO:0007669"/>
    <property type="project" value="TreeGrafter"/>
</dbReference>
<dbReference type="InterPro" id="IPR003423">
    <property type="entry name" value="OMP_efflux"/>
</dbReference>
<keyword evidence="4" id="KW-1134">Transmembrane beta strand</keyword>